<name>A0ABQ0G133_9PEZI</name>
<dbReference type="InterPro" id="IPR050177">
    <property type="entry name" value="Lipid_A_modif_metabolic_enz"/>
</dbReference>
<evidence type="ECO:0000256" key="1">
    <source>
        <dbReference type="ARBA" id="ARBA00009219"/>
    </source>
</evidence>
<dbReference type="Pfam" id="PF01073">
    <property type="entry name" value="3Beta_HSD"/>
    <property type="match status" value="2"/>
</dbReference>
<keyword evidence="2" id="KW-0560">Oxidoreductase</keyword>
<keyword evidence="5" id="KW-1185">Reference proteome</keyword>
<gene>
    <name evidence="4" type="ORF">MFIFM68171_01675</name>
</gene>
<feature type="domain" description="3-beta hydroxysteroid dehydrogenase/isomerase" evidence="3">
    <location>
        <begin position="104"/>
        <end position="232"/>
    </location>
</feature>
<reference evidence="4 5" key="1">
    <citation type="submission" date="2024-09" db="EMBL/GenBank/DDBJ databases">
        <title>Itraconazole resistance in Madurella fahalii resulting from another homologue of gene encoding cytochrome P450 14-alpha sterol demethylase (CYP51).</title>
        <authorList>
            <person name="Yoshioka I."/>
            <person name="Fahal A.H."/>
            <person name="Kaneko S."/>
            <person name="Yaguchi T."/>
        </authorList>
    </citation>
    <scope>NUCLEOTIDE SEQUENCE [LARGE SCALE GENOMIC DNA]</scope>
    <source>
        <strain evidence="4 5">IFM 68171</strain>
    </source>
</reference>
<dbReference type="SUPFAM" id="SSF51735">
    <property type="entry name" value="NAD(P)-binding Rossmann-fold domains"/>
    <property type="match status" value="1"/>
</dbReference>
<feature type="domain" description="3-beta hydroxysteroid dehydrogenase/isomerase" evidence="3">
    <location>
        <begin position="276"/>
        <end position="391"/>
    </location>
</feature>
<proteinExistence type="inferred from homology"/>
<dbReference type="InterPro" id="IPR002225">
    <property type="entry name" value="3Beta_OHSteriod_DH/Estase"/>
</dbReference>
<dbReference type="Gene3D" id="3.40.50.720">
    <property type="entry name" value="NAD(P)-binding Rossmann-like Domain"/>
    <property type="match status" value="1"/>
</dbReference>
<dbReference type="Proteomes" id="UP001628179">
    <property type="component" value="Unassembled WGS sequence"/>
</dbReference>
<comment type="similarity">
    <text evidence="1">Belongs to the 3-beta-HSD family.</text>
</comment>
<evidence type="ECO:0000256" key="2">
    <source>
        <dbReference type="ARBA" id="ARBA00023002"/>
    </source>
</evidence>
<protein>
    <recommendedName>
        <fullName evidence="3">3-beta hydroxysteroid dehydrogenase/isomerase domain-containing protein</fullName>
    </recommendedName>
</protein>
<organism evidence="4 5">
    <name type="scientific">Madurella fahalii</name>
    <dbReference type="NCBI Taxonomy" id="1157608"/>
    <lineage>
        <taxon>Eukaryota</taxon>
        <taxon>Fungi</taxon>
        <taxon>Dikarya</taxon>
        <taxon>Ascomycota</taxon>
        <taxon>Pezizomycotina</taxon>
        <taxon>Sordariomycetes</taxon>
        <taxon>Sordariomycetidae</taxon>
        <taxon>Sordariales</taxon>
        <taxon>Sordariales incertae sedis</taxon>
        <taxon>Madurella</taxon>
    </lineage>
</organism>
<accession>A0ABQ0G133</accession>
<evidence type="ECO:0000313" key="5">
    <source>
        <dbReference type="Proteomes" id="UP001628179"/>
    </source>
</evidence>
<comment type="caution">
    <text evidence="4">The sequence shown here is derived from an EMBL/GenBank/DDBJ whole genome shotgun (WGS) entry which is preliminary data.</text>
</comment>
<dbReference type="InterPro" id="IPR036291">
    <property type="entry name" value="NAD(P)-bd_dom_sf"/>
</dbReference>
<evidence type="ECO:0000259" key="3">
    <source>
        <dbReference type="Pfam" id="PF01073"/>
    </source>
</evidence>
<dbReference type="EMBL" id="BAAFSV010000001">
    <property type="protein sequence ID" value="GAB1311465.1"/>
    <property type="molecule type" value="Genomic_DNA"/>
</dbReference>
<sequence>MAWVLLAAETMRPDAVSPLMLDHPPDWPFSSAATATVLLVLVLVAYLARLNQLLLSTPDEIRRLNPGGWTKDLLLATYQRLESNPTTTSTYAQRIPPKLERRYIVTGGSGLVGGYIVLQLLERGQPPESIRILDFRAPRRADMSHGRATKVDFVQTDISSAESTGKAFRKPWDPSVAHLPLTVFHTAAVIVPSDRSKLVYGFCEAVNVRGTQHVVDAARRAGADVLVSTTSGSISIRPVELWVSPWRMWPGSSGCWPRHYWQVLDEKDFFEPPRKHEEYYANYPASKAAAERIVCAANSEAMRTGCIRPANGVYGNPTDNTVGGALAKAVLPTWTSHIVQSFVHGSNVAVAHLDFEAVLASRESASSPQAGRPFVITDPNPPISYRDLYSLIETLAVTPFRISPLQPIVMVLLSYPIEWYTLLRVRYPFLQKVLPELTGEVKHLKPGIFSICTHLVASNEVASQSAAAGGLGYRGVVTTLEGMTQEVIEWNRDHKDSAGTRKSYQTSVSLADEIAGALSGLKSVSGA</sequence>
<evidence type="ECO:0000313" key="4">
    <source>
        <dbReference type="EMBL" id="GAB1311465.1"/>
    </source>
</evidence>
<dbReference type="PANTHER" id="PTHR43245:SF51">
    <property type="entry name" value="SHORT CHAIN DEHYDROGENASE_REDUCTASE FAMILY 42E, MEMBER 2"/>
    <property type="match status" value="1"/>
</dbReference>
<dbReference type="RefSeq" id="XP_070913198.1">
    <property type="nucleotide sequence ID" value="XM_071057097.1"/>
</dbReference>
<dbReference type="PANTHER" id="PTHR43245">
    <property type="entry name" value="BIFUNCTIONAL POLYMYXIN RESISTANCE PROTEIN ARNA"/>
    <property type="match status" value="1"/>
</dbReference>
<dbReference type="GeneID" id="98172420"/>